<gene>
    <name evidence="1" type="ORF">BDR25DRAFT_375340</name>
</gene>
<proteinExistence type="predicted"/>
<dbReference type="EMBL" id="MU003494">
    <property type="protein sequence ID" value="KAF2476407.1"/>
    <property type="molecule type" value="Genomic_DNA"/>
</dbReference>
<accession>A0ACB6RDK2</accession>
<protein>
    <submittedName>
        <fullName evidence="1">Uncharacterized protein</fullName>
    </submittedName>
</protein>
<dbReference type="Proteomes" id="UP000799755">
    <property type="component" value="Unassembled WGS sequence"/>
</dbReference>
<reference evidence="1" key="1">
    <citation type="journal article" date="2020" name="Stud. Mycol.">
        <title>101 Dothideomycetes genomes: a test case for predicting lifestyles and emergence of pathogens.</title>
        <authorList>
            <person name="Haridas S."/>
            <person name="Albert R."/>
            <person name="Binder M."/>
            <person name="Bloem J."/>
            <person name="Labutti K."/>
            <person name="Salamov A."/>
            <person name="Andreopoulos B."/>
            <person name="Baker S."/>
            <person name="Barry K."/>
            <person name="Bills G."/>
            <person name="Bluhm B."/>
            <person name="Cannon C."/>
            <person name="Castanera R."/>
            <person name="Culley D."/>
            <person name="Daum C."/>
            <person name="Ezra D."/>
            <person name="Gonzalez J."/>
            <person name="Henrissat B."/>
            <person name="Kuo A."/>
            <person name="Liang C."/>
            <person name="Lipzen A."/>
            <person name="Lutzoni F."/>
            <person name="Magnuson J."/>
            <person name="Mondo S."/>
            <person name="Nolan M."/>
            <person name="Ohm R."/>
            <person name="Pangilinan J."/>
            <person name="Park H.-J."/>
            <person name="Ramirez L."/>
            <person name="Alfaro M."/>
            <person name="Sun H."/>
            <person name="Tritt A."/>
            <person name="Yoshinaga Y."/>
            <person name="Zwiers L.-H."/>
            <person name="Turgeon B."/>
            <person name="Goodwin S."/>
            <person name="Spatafora J."/>
            <person name="Crous P."/>
            <person name="Grigoriev I."/>
        </authorList>
    </citation>
    <scope>NUCLEOTIDE SEQUENCE</scope>
    <source>
        <strain evidence="1">ATCC 200398</strain>
    </source>
</reference>
<evidence type="ECO:0000313" key="1">
    <source>
        <dbReference type="EMBL" id="KAF2476407.1"/>
    </source>
</evidence>
<sequence length="401" mass="46762">MFTTVKLSIHTGLVASAVASSWTIAATLLTLTTWTYLYGISGAYFYDSGPTVQIFVFAIAPIEQERRDRFVSVKCDIRLKYSELGTATFSLGKWLDGTIDSLRQFPEKRALNSPSTCKIISCFVNCAFLCIGVYLVHQDYLRLWNWADKREYQSLAWEKEGQDTSIKRNEERDKTAEEIDRKLQRSDLDDEKRNWLRGARQIEKELEDVWTLYLAPSQSELSNRSSKSLLTNLNIKLHAIPGNASRPDTYANGIKCQTKRDIWLCLDRRSEEDWNRVRDECLHNEGVDCQMMDGLGTFRVDVKLRRLDEDKETRDERKETFFFKKLIFPSISVLIGGKQKKSEKGVELWDRQIGTALKTHQLSTTAMPMGRLEKRCGKFFARWHRMTRQHFIMQKLHWKRQ</sequence>
<comment type="caution">
    <text evidence="1">The sequence shown here is derived from an EMBL/GenBank/DDBJ whole genome shotgun (WGS) entry which is preliminary data.</text>
</comment>
<name>A0ACB6RDK2_9PLEO</name>
<organism evidence="1 2">
    <name type="scientific">Lindgomyces ingoldianus</name>
    <dbReference type="NCBI Taxonomy" id="673940"/>
    <lineage>
        <taxon>Eukaryota</taxon>
        <taxon>Fungi</taxon>
        <taxon>Dikarya</taxon>
        <taxon>Ascomycota</taxon>
        <taxon>Pezizomycotina</taxon>
        <taxon>Dothideomycetes</taxon>
        <taxon>Pleosporomycetidae</taxon>
        <taxon>Pleosporales</taxon>
        <taxon>Lindgomycetaceae</taxon>
        <taxon>Lindgomyces</taxon>
    </lineage>
</organism>
<keyword evidence="2" id="KW-1185">Reference proteome</keyword>
<evidence type="ECO:0000313" key="2">
    <source>
        <dbReference type="Proteomes" id="UP000799755"/>
    </source>
</evidence>